<organism evidence="7 8">
    <name type="scientific">Wickerhamomyces ciferrii (strain ATCC 14091 / BCRC 22168 / CBS 111 / JCM 3599 / NBRC 0793 / NRRL Y-1031 F-60-10)</name>
    <name type="common">Yeast</name>
    <name type="synonym">Pichia ciferrii</name>
    <dbReference type="NCBI Taxonomy" id="1206466"/>
    <lineage>
        <taxon>Eukaryota</taxon>
        <taxon>Fungi</taxon>
        <taxon>Dikarya</taxon>
        <taxon>Ascomycota</taxon>
        <taxon>Saccharomycotina</taxon>
        <taxon>Saccharomycetes</taxon>
        <taxon>Phaffomycetales</taxon>
        <taxon>Wickerhamomycetaceae</taxon>
        <taxon>Wickerhamomyces</taxon>
    </lineage>
</organism>
<feature type="transmembrane region" description="Helical" evidence="6">
    <location>
        <begin position="390"/>
        <end position="410"/>
    </location>
</feature>
<comment type="caution">
    <text evidence="7">The sequence shown here is derived from an EMBL/GenBank/DDBJ whole genome shotgun (WGS) entry which is preliminary data.</text>
</comment>
<dbReference type="InterPro" id="IPR011701">
    <property type="entry name" value="MFS"/>
</dbReference>
<reference evidence="7 8" key="1">
    <citation type="journal article" date="2012" name="Eukaryot. Cell">
        <title>Draft genome sequence of Wickerhamomyces ciferrii NRRL Y-1031 F-60-10.</title>
        <authorList>
            <person name="Schneider J."/>
            <person name="Andrea H."/>
            <person name="Blom J."/>
            <person name="Jaenicke S."/>
            <person name="Ruckert C."/>
            <person name="Schorsch C."/>
            <person name="Szczepanowski R."/>
            <person name="Farwick M."/>
            <person name="Goesmann A."/>
            <person name="Puhler A."/>
            <person name="Schaffer S."/>
            <person name="Tauch A."/>
            <person name="Kohler T."/>
            <person name="Brinkrolf K."/>
        </authorList>
    </citation>
    <scope>NUCLEOTIDE SEQUENCE [LARGE SCALE GENOMIC DNA]</scope>
    <source>
        <strain evidence="8">ATCC 14091 / BCRC 22168 / CBS 111 / JCM 3599 / NBRC 0793 / NRRL Y-1031 F-60-10</strain>
    </source>
</reference>
<protein>
    <submittedName>
        <fullName evidence="7">Transporter</fullName>
    </submittedName>
</protein>
<dbReference type="HOGENOM" id="CLU_001265_0_5_1"/>
<feature type="transmembrane region" description="Helical" evidence="6">
    <location>
        <begin position="364"/>
        <end position="384"/>
    </location>
</feature>
<dbReference type="Proteomes" id="UP000009328">
    <property type="component" value="Unassembled WGS sequence"/>
</dbReference>
<dbReference type="InParanoid" id="K0KKC6"/>
<keyword evidence="8" id="KW-1185">Reference proteome</keyword>
<evidence type="ECO:0000256" key="1">
    <source>
        <dbReference type="ARBA" id="ARBA00004141"/>
    </source>
</evidence>
<feature type="transmembrane region" description="Helical" evidence="6">
    <location>
        <begin position="422"/>
        <end position="443"/>
    </location>
</feature>
<keyword evidence="5 6" id="KW-0472">Membrane</keyword>
<dbReference type="eggNOG" id="KOG2533">
    <property type="taxonomic scope" value="Eukaryota"/>
</dbReference>
<dbReference type="PANTHER" id="PTHR43791">
    <property type="entry name" value="PERMEASE-RELATED"/>
    <property type="match status" value="1"/>
</dbReference>
<sequence>MSTDVESNKEKNDLLIQKVESLNSNQAHVDEKDADATLKFLEQYGDKVTEDITPTIEKKIRRKLYIWLVPLLMTINTMLFLDKSVLSYGILLGLFESTGISHKQYNDLNSIFYAGYFFGQIPLHFFLQKFNFAKFVSLILFSWAILIFLTATANNYGGLIVLRFLLGFFESIVIPAIEITLLQFFTPKERASINPLFWISSQGPTEILGGFISYGLLHLKNPVTPPWKLFMVIVGGLTLLNATWSFFIYPSNPSDAKFLTIEERVHLIRKIQHATHSSIEQKTIKKHQIIETIKDPLTWLFTSFGLLSMIHNNIMFQANILYEAIGVERLGITLIGVVGGCFGSVYLLSGVFLIRFLKEGQLIAILYAGIPALAASLGMVLIPWDKSIPLIAMLLLTRTFALAFIVVVGWSTSSASGYTKKFYRNIFFMFGYCVANVISPQIWTEGKGNESPRYYTAWSIQIVISFFIPLVIAVIIHVILKKRNNERLKYIEENPDAQYGQVVVTDPNTGEQVIEKVEIANLDLTDLENKTFIYPL</sequence>
<feature type="transmembrane region" description="Helical" evidence="6">
    <location>
        <begin position="455"/>
        <end position="480"/>
    </location>
</feature>
<keyword evidence="2" id="KW-0813">Transport</keyword>
<feature type="transmembrane region" description="Helical" evidence="6">
    <location>
        <begin position="135"/>
        <end position="154"/>
    </location>
</feature>
<keyword evidence="4 6" id="KW-1133">Transmembrane helix</keyword>
<gene>
    <name evidence="7" type="ORF">BN7_2954</name>
</gene>
<feature type="transmembrane region" description="Helical" evidence="6">
    <location>
        <begin position="64"/>
        <end position="91"/>
    </location>
</feature>
<dbReference type="EMBL" id="CAIF01000076">
    <property type="protein sequence ID" value="CCH43406.1"/>
    <property type="molecule type" value="Genomic_DNA"/>
</dbReference>
<feature type="transmembrane region" description="Helical" evidence="6">
    <location>
        <begin position="229"/>
        <end position="249"/>
    </location>
</feature>
<name>K0KKC6_WICCF</name>
<proteinExistence type="predicted"/>
<feature type="transmembrane region" description="Helical" evidence="6">
    <location>
        <begin position="330"/>
        <end position="357"/>
    </location>
</feature>
<dbReference type="Pfam" id="PF07690">
    <property type="entry name" value="MFS_1"/>
    <property type="match status" value="1"/>
</dbReference>
<dbReference type="SUPFAM" id="SSF103473">
    <property type="entry name" value="MFS general substrate transporter"/>
    <property type="match status" value="1"/>
</dbReference>
<evidence type="ECO:0000256" key="3">
    <source>
        <dbReference type="ARBA" id="ARBA00022692"/>
    </source>
</evidence>
<evidence type="ECO:0000313" key="7">
    <source>
        <dbReference type="EMBL" id="CCH43406.1"/>
    </source>
</evidence>
<dbReference type="GO" id="GO:0016020">
    <property type="term" value="C:membrane"/>
    <property type="evidence" value="ECO:0007669"/>
    <property type="project" value="UniProtKB-SubCell"/>
</dbReference>
<evidence type="ECO:0000256" key="6">
    <source>
        <dbReference type="SAM" id="Phobius"/>
    </source>
</evidence>
<dbReference type="Gene3D" id="1.20.1250.20">
    <property type="entry name" value="MFS general substrate transporter like domains"/>
    <property type="match status" value="1"/>
</dbReference>
<dbReference type="InterPro" id="IPR036259">
    <property type="entry name" value="MFS_trans_sf"/>
</dbReference>
<comment type="subcellular location">
    <subcellularLocation>
        <location evidence="1">Membrane</location>
        <topology evidence="1">Multi-pass membrane protein</topology>
    </subcellularLocation>
</comment>
<dbReference type="GO" id="GO:0033229">
    <property type="term" value="F:cysteine transmembrane transporter activity"/>
    <property type="evidence" value="ECO:0007669"/>
    <property type="project" value="TreeGrafter"/>
</dbReference>
<dbReference type="PANTHER" id="PTHR43791:SF63">
    <property type="entry name" value="HIGH AFFINITY CYSTEINE TRANSPORTER"/>
    <property type="match status" value="1"/>
</dbReference>
<accession>K0KKC6</accession>
<dbReference type="AlphaFoldDB" id="K0KKC6"/>
<feature type="transmembrane region" description="Helical" evidence="6">
    <location>
        <begin position="160"/>
        <end position="184"/>
    </location>
</feature>
<evidence type="ECO:0000256" key="2">
    <source>
        <dbReference type="ARBA" id="ARBA00022448"/>
    </source>
</evidence>
<dbReference type="STRING" id="1206466.K0KKC6"/>
<feature type="transmembrane region" description="Helical" evidence="6">
    <location>
        <begin position="297"/>
        <end position="318"/>
    </location>
</feature>
<keyword evidence="3 6" id="KW-0812">Transmembrane</keyword>
<evidence type="ECO:0000256" key="5">
    <source>
        <dbReference type="ARBA" id="ARBA00023136"/>
    </source>
</evidence>
<evidence type="ECO:0000313" key="8">
    <source>
        <dbReference type="Proteomes" id="UP000009328"/>
    </source>
</evidence>
<evidence type="ECO:0000256" key="4">
    <source>
        <dbReference type="ARBA" id="ARBA00022989"/>
    </source>
</evidence>